<gene>
    <name evidence="1" type="ORF">ASPVEDRAFT_90147</name>
</gene>
<proteinExistence type="predicted"/>
<dbReference type="VEuPathDB" id="FungiDB:ASPVEDRAFT_90147"/>
<sequence length="168" mass="19049">MPEYIVQTVEEGVELLAPEAPDNEERLRKCGQLMGKYTAGPIKGPDGKYYMDFGTVYGVTWFPKFVSVLADEGAEGFRQATLKDILLMSRRYNDDTPDPQPGDYAYGFHYLQPGDPLMVGTGRVLEISVRRNAPIGFVVKEWDDRVVEELSEECSQAWQEIFAEDKQQ</sequence>
<dbReference type="EMBL" id="KV878141">
    <property type="protein sequence ID" value="OJJ08940.1"/>
    <property type="molecule type" value="Genomic_DNA"/>
</dbReference>
<accession>A0A1L9Q595</accession>
<name>A0A1L9Q595_ASPVE</name>
<dbReference type="RefSeq" id="XP_040674702.1">
    <property type="nucleotide sequence ID" value="XM_040818744.1"/>
</dbReference>
<dbReference type="GeneID" id="63734255"/>
<evidence type="ECO:0000313" key="1">
    <source>
        <dbReference type="EMBL" id="OJJ08940.1"/>
    </source>
</evidence>
<protein>
    <submittedName>
        <fullName evidence="1">Uncharacterized protein</fullName>
    </submittedName>
</protein>
<dbReference type="AlphaFoldDB" id="A0A1L9Q595"/>
<keyword evidence="2" id="KW-1185">Reference proteome</keyword>
<dbReference type="OrthoDB" id="4486269at2759"/>
<reference evidence="2" key="1">
    <citation type="journal article" date="2017" name="Genome Biol.">
        <title>Comparative genomics reveals high biological diversity and specific adaptations in the industrially and medically important fungal genus Aspergillus.</title>
        <authorList>
            <person name="de Vries R.P."/>
            <person name="Riley R."/>
            <person name="Wiebenga A."/>
            <person name="Aguilar-Osorio G."/>
            <person name="Amillis S."/>
            <person name="Uchima C.A."/>
            <person name="Anderluh G."/>
            <person name="Asadollahi M."/>
            <person name="Askin M."/>
            <person name="Barry K."/>
            <person name="Battaglia E."/>
            <person name="Bayram O."/>
            <person name="Benocci T."/>
            <person name="Braus-Stromeyer S.A."/>
            <person name="Caldana C."/>
            <person name="Canovas D."/>
            <person name="Cerqueira G.C."/>
            <person name="Chen F."/>
            <person name="Chen W."/>
            <person name="Choi C."/>
            <person name="Clum A."/>
            <person name="Dos Santos R.A."/>
            <person name="Damasio A.R."/>
            <person name="Diallinas G."/>
            <person name="Emri T."/>
            <person name="Fekete E."/>
            <person name="Flipphi M."/>
            <person name="Freyberg S."/>
            <person name="Gallo A."/>
            <person name="Gournas C."/>
            <person name="Habgood R."/>
            <person name="Hainaut M."/>
            <person name="Harispe M.L."/>
            <person name="Henrissat B."/>
            <person name="Hilden K.S."/>
            <person name="Hope R."/>
            <person name="Hossain A."/>
            <person name="Karabika E."/>
            <person name="Karaffa L."/>
            <person name="Karanyi Z."/>
            <person name="Krasevec N."/>
            <person name="Kuo A."/>
            <person name="Kusch H."/>
            <person name="LaButti K."/>
            <person name="Lagendijk E.L."/>
            <person name="Lapidus A."/>
            <person name="Levasseur A."/>
            <person name="Lindquist E."/>
            <person name="Lipzen A."/>
            <person name="Logrieco A.F."/>
            <person name="MacCabe A."/>
            <person name="Maekelae M.R."/>
            <person name="Malavazi I."/>
            <person name="Melin P."/>
            <person name="Meyer V."/>
            <person name="Mielnichuk N."/>
            <person name="Miskei M."/>
            <person name="Molnar A.P."/>
            <person name="Mule G."/>
            <person name="Ngan C.Y."/>
            <person name="Orejas M."/>
            <person name="Orosz E."/>
            <person name="Ouedraogo J.P."/>
            <person name="Overkamp K.M."/>
            <person name="Park H.-S."/>
            <person name="Perrone G."/>
            <person name="Piumi F."/>
            <person name="Punt P.J."/>
            <person name="Ram A.F."/>
            <person name="Ramon A."/>
            <person name="Rauscher S."/>
            <person name="Record E."/>
            <person name="Riano-Pachon D.M."/>
            <person name="Robert V."/>
            <person name="Roehrig J."/>
            <person name="Ruller R."/>
            <person name="Salamov A."/>
            <person name="Salih N.S."/>
            <person name="Samson R.A."/>
            <person name="Sandor E."/>
            <person name="Sanguinetti M."/>
            <person name="Schuetze T."/>
            <person name="Sepcic K."/>
            <person name="Shelest E."/>
            <person name="Sherlock G."/>
            <person name="Sophianopoulou V."/>
            <person name="Squina F.M."/>
            <person name="Sun H."/>
            <person name="Susca A."/>
            <person name="Todd R.B."/>
            <person name="Tsang A."/>
            <person name="Unkles S.E."/>
            <person name="van de Wiele N."/>
            <person name="van Rossen-Uffink D."/>
            <person name="Oliveira J.V."/>
            <person name="Vesth T.C."/>
            <person name="Visser J."/>
            <person name="Yu J.-H."/>
            <person name="Zhou M."/>
            <person name="Andersen M.R."/>
            <person name="Archer D.B."/>
            <person name="Baker S.E."/>
            <person name="Benoit I."/>
            <person name="Brakhage A.A."/>
            <person name="Braus G.H."/>
            <person name="Fischer R."/>
            <person name="Frisvad J.C."/>
            <person name="Goldman G.H."/>
            <person name="Houbraken J."/>
            <person name="Oakley B."/>
            <person name="Pocsi I."/>
            <person name="Scazzocchio C."/>
            <person name="Seiboth B."/>
            <person name="vanKuyk P.A."/>
            <person name="Wortman J."/>
            <person name="Dyer P.S."/>
            <person name="Grigoriev I.V."/>
        </authorList>
    </citation>
    <scope>NUCLEOTIDE SEQUENCE [LARGE SCALE GENOMIC DNA]</scope>
    <source>
        <strain evidence="2">CBS 583.65</strain>
    </source>
</reference>
<dbReference type="Proteomes" id="UP000184073">
    <property type="component" value="Unassembled WGS sequence"/>
</dbReference>
<organism evidence="1 2">
    <name type="scientific">Aspergillus versicolor CBS 583.65</name>
    <dbReference type="NCBI Taxonomy" id="1036611"/>
    <lineage>
        <taxon>Eukaryota</taxon>
        <taxon>Fungi</taxon>
        <taxon>Dikarya</taxon>
        <taxon>Ascomycota</taxon>
        <taxon>Pezizomycotina</taxon>
        <taxon>Eurotiomycetes</taxon>
        <taxon>Eurotiomycetidae</taxon>
        <taxon>Eurotiales</taxon>
        <taxon>Aspergillaceae</taxon>
        <taxon>Aspergillus</taxon>
        <taxon>Aspergillus subgen. Nidulantes</taxon>
    </lineage>
</organism>
<evidence type="ECO:0000313" key="2">
    <source>
        <dbReference type="Proteomes" id="UP000184073"/>
    </source>
</evidence>